<dbReference type="GO" id="GO:0000976">
    <property type="term" value="F:transcription cis-regulatory region binding"/>
    <property type="evidence" value="ECO:0007669"/>
    <property type="project" value="TreeGrafter"/>
</dbReference>
<dbReference type="PANTHER" id="PTHR45988:SF1">
    <property type="entry name" value="ZINC FINGER PROTEIN AZF2"/>
    <property type="match status" value="1"/>
</dbReference>
<dbReference type="PANTHER" id="PTHR45988">
    <property type="entry name" value="C2H2 TYPE ZINC FINGER TRANSCRIPTION FACTOR FAMILY-RELATED"/>
    <property type="match status" value="1"/>
</dbReference>
<feature type="compositionally biased region" description="Polar residues" evidence="8">
    <location>
        <begin position="78"/>
        <end position="89"/>
    </location>
</feature>
<evidence type="ECO:0000256" key="6">
    <source>
        <dbReference type="ARBA" id="ARBA00023163"/>
    </source>
</evidence>
<dbReference type="PROSITE" id="PS50157">
    <property type="entry name" value="ZINC_FINGER_C2H2_2"/>
    <property type="match status" value="1"/>
</dbReference>
<dbReference type="PROSITE" id="PS00028">
    <property type="entry name" value="ZINC_FINGER_C2H2_1"/>
    <property type="match status" value="1"/>
</dbReference>
<dbReference type="InterPro" id="IPR013087">
    <property type="entry name" value="Znf_C2H2_type"/>
</dbReference>
<feature type="compositionally biased region" description="Polar residues" evidence="8">
    <location>
        <begin position="1"/>
        <end position="12"/>
    </location>
</feature>
<keyword evidence="6" id="KW-0804">Transcription</keyword>
<evidence type="ECO:0000256" key="2">
    <source>
        <dbReference type="ARBA" id="ARBA00022737"/>
    </source>
</evidence>
<keyword evidence="3 7" id="KW-0863">Zinc-finger</keyword>
<dbReference type="InterPro" id="IPR044653">
    <property type="entry name" value="AZF1/2/3-like"/>
</dbReference>
<dbReference type="GO" id="GO:0003700">
    <property type="term" value="F:DNA-binding transcription factor activity"/>
    <property type="evidence" value="ECO:0007669"/>
    <property type="project" value="InterPro"/>
</dbReference>
<evidence type="ECO:0000256" key="3">
    <source>
        <dbReference type="ARBA" id="ARBA00022771"/>
    </source>
</evidence>
<dbReference type="Proteomes" id="UP000826271">
    <property type="component" value="Unassembled WGS sequence"/>
</dbReference>
<protein>
    <recommendedName>
        <fullName evidence="9">C2H2-type domain-containing protein</fullName>
    </recommendedName>
</protein>
<keyword evidence="2" id="KW-0677">Repeat</keyword>
<evidence type="ECO:0000256" key="1">
    <source>
        <dbReference type="ARBA" id="ARBA00022723"/>
    </source>
</evidence>
<evidence type="ECO:0000256" key="7">
    <source>
        <dbReference type="PROSITE-ProRule" id="PRU00042"/>
    </source>
</evidence>
<name>A0AAV6W0A5_9LAMI</name>
<keyword evidence="5" id="KW-0805">Transcription regulation</keyword>
<dbReference type="Pfam" id="PF13912">
    <property type="entry name" value="zf-C2H2_6"/>
    <property type="match status" value="1"/>
</dbReference>
<dbReference type="GO" id="GO:0005634">
    <property type="term" value="C:nucleus"/>
    <property type="evidence" value="ECO:0007669"/>
    <property type="project" value="TreeGrafter"/>
</dbReference>
<accession>A0AAV6W0A5</accession>
<comment type="caution">
    <text evidence="10">The sequence shown here is derived from an EMBL/GenBank/DDBJ whole genome shotgun (WGS) entry which is preliminary data.</text>
</comment>
<dbReference type="AlphaFoldDB" id="A0AAV6W0A5"/>
<evidence type="ECO:0000256" key="8">
    <source>
        <dbReference type="SAM" id="MobiDB-lite"/>
    </source>
</evidence>
<evidence type="ECO:0000313" key="11">
    <source>
        <dbReference type="Proteomes" id="UP000826271"/>
    </source>
</evidence>
<evidence type="ECO:0000256" key="5">
    <source>
        <dbReference type="ARBA" id="ARBA00023015"/>
    </source>
</evidence>
<feature type="compositionally biased region" description="Basic and acidic residues" evidence="8">
    <location>
        <begin position="24"/>
        <end position="36"/>
    </location>
</feature>
<evidence type="ECO:0000256" key="4">
    <source>
        <dbReference type="ARBA" id="ARBA00022833"/>
    </source>
</evidence>
<feature type="compositionally biased region" description="Acidic residues" evidence="8">
    <location>
        <begin position="54"/>
        <end position="67"/>
    </location>
</feature>
<dbReference type="InterPro" id="IPR036236">
    <property type="entry name" value="Znf_C2H2_sf"/>
</dbReference>
<gene>
    <name evidence="10" type="ORF">BUALT_BualtUnG0045600</name>
</gene>
<feature type="region of interest" description="Disordered" evidence="8">
    <location>
        <begin position="1"/>
        <end position="133"/>
    </location>
</feature>
<evidence type="ECO:0000313" key="10">
    <source>
        <dbReference type="EMBL" id="KAG8362736.1"/>
    </source>
</evidence>
<organism evidence="10 11">
    <name type="scientific">Buddleja alternifolia</name>
    <dbReference type="NCBI Taxonomy" id="168488"/>
    <lineage>
        <taxon>Eukaryota</taxon>
        <taxon>Viridiplantae</taxon>
        <taxon>Streptophyta</taxon>
        <taxon>Embryophyta</taxon>
        <taxon>Tracheophyta</taxon>
        <taxon>Spermatophyta</taxon>
        <taxon>Magnoliopsida</taxon>
        <taxon>eudicotyledons</taxon>
        <taxon>Gunneridae</taxon>
        <taxon>Pentapetalae</taxon>
        <taxon>asterids</taxon>
        <taxon>lamiids</taxon>
        <taxon>Lamiales</taxon>
        <taxon>Scrophulariaceae</taxon>
        <taxon>Buddlejeae</taxon>
        <taxon>Buddleja</taxon>
    </lineage>
</organism>
<keyword evidence="11" id="KW-1185">Reference proteome</keyword>
<dbReference type="EMBL" id="WHWC01000302">
    <property type="protein sequence ID" value="KAG8362736.1"/>
    <property type="molecule type" value="Genomic_DNA"/>
</dbReference>
<sequence>MSTEDLSAQQLPTPAAVAQPTLHRRFDDVDQPDHHGSTKRSSTIPKRSKRSAEYDNDDQSDDEEEDHITDCDLMMLSRSHSGFQPSNGAVATEEEKIENPNNIATVDDPATTSAAVDVKRDESSSHTPPLPSPPLNVTFECNICGKVFASPLALGGHKTMHPPKKHVIGGKGKGCTTNSSNASHGDKSGMTSDGGGTVDVSIWLAT</sequence>
<evidence type="ECO:0000259" key="9">
    <source>
        <dbReference type="PROSITE" id="PS50157"/>
    </source>
</evidence>
<feature type="compositionally biased region" description="Polar residues" evidence="8">
    <location>
        <begin position="99"/>
        <end position="114"/>
    </location>
</feature>
<keyword evidence="4" id="KW-0862">Zinc</keyword>
<feature type="domain" description="C2H2-type" evidence="9">
    <location>
        <begin position="139"/>
        <end position="166"/>
    </location>
</feature>
<feature type="region of interest" description="Disordered" evidence="8">
    <location>
        <begin position="163"/>
        <end position="198"/>
    </location>
</feature>
<proteinExistence type="predicted"/>
<dbReference type="GO" id="GO:0008270">
    <property type="term" value="F:zinc ion binding"/>
    <property type="evidence" value="ECO:0007669"/>
    <property type="project" value="UniProtKB-KW"/>
</dbReference>
<dbReference type="SUPFAM" id="SSF57667">
    <property type="entry name" value="beta-beta-alpha zinc fingers"/>
    <property type="match status" value="1"/>
</dbReference>
<keyword evidence="1" id="KW-0479">Metal-binding</keyword>
<reference evidence="10" key="1">
    <citation type="submission" date="2019-10" db="EMBL/GenBank/DDBJ databases">
        <authorList>
            <person name="Zhang R."/>
            <person name="Pan Y."/>
            <person name="Wang J."/>
            <person name="Ma R."/>
            <person name="Yu S."/>
        </authorList>
    </citation>
    <scope>NUCLEOTIDE SEQUENCE</scope>
    <source>
        <strain evidence="10">LA-IB0</strain>
        <tissue evidence="10">Leaf</tissue>
    </source>
</reference>